<evidence type="ECO:0000313" key="2">
    <source>
        <dbReference type="EMBL" id="CAB4344295.1"/>
    </source>
</evidence>
<feature type="region of interest" description="Disordered" evidence="1">
    <location>
        <begin position="69"/>
        <end position="89"/>
    </location>
</feature>
<reference evidence="2" key="1">
    <citation type="submission" date="2020-05" db="EMBL/GenBank/DDBJ databases">
        <authorList>
            <person name="Chiriac C."/>
            <person name="Salcher M."/>
            <person name="Ghai R."/>
            <person name="Kavagutti S V."/>
        </authorList>
    </citation>
    <scope>NUCLEOTIDE SEQUENCE</scope>
</reference>
<feature type="compositionally biased region" description="Pro residues" evidence="1">
    <location>
        <begin position="79"/>
        <end position="89"/>
    </location>
</feature>
<dbReference type="EMBL" id="CAESAN010000068">
    <property type="protein sequence ID" value="CAB4344295.1"/>
    <property type="molecule type" value="Genomic_DNA"/>
</dbReference>
<gene>
    <name evidence="2" type="ORF">UFOPK3547_00914</name>
</gene>
<name>A0A6J5ZPU7_9ZZZZ</name>
<accession>A0A6J5ZPU7</accession>
<evidence type="ECO:0000256" key="1">
    <source>
        <dbReference type="SAM" id="MobiDB-lite"/>
    </source>
</evidence>
<sequence>MDGSRPAGEDQPLRSAGANLGCPHVVRQQLREDAALANPARDQLRVLPAVVENNNFVVGHAGVELSVPSALDEGEAPAPRLPIPTPCDD</sequence>
<feature type="region of interest" description="Disordered" evidence="1">
    <location>
        <begin position="1"/>
        <end position="20"/>
    </location>
</feature>
<organism evidence="2">
    <name type="scientific">freshwater metagenome</name>
    <dbReference type="NCBI Taxonomy" id="449393"/>
    <lineage>
        <taxon>unclassified sequences</taxon>
        <taxon>metagenomes</taxon>
        <taxon>ecological metagenomes</taxon>
    </lineage>
</organism>
<dbReference type="AlphaFoldDB" id="A0A6J5ZPU7"/>
<proteinExistence type="predicted"/>
<protein>
    <submittedName>
        <fullName evidence="2">Unannotated protein</fullName>
    </submittedName>
</protein>